<evidence type="ECO:0000313" key="7">
    <source>
        <dbReference type="EMBL" id="RZC78538.1"/>
    </source>
</evidence>
<dbReference type="PANTHER" id="PTHR43735:SF3">
    <property type="entry name" value="FERROPTOSIS SUPPRESSOR PROTEIN 1"/>
    <property type="match status" value="1"/>
</dbReference>
<dbReference type="InterPro" id="IPR036188">
    <property type="entry name" value="FAD/NAD-bd_sf"/>
</dbReference>
<dbReference type="Gene3D" id="3.50.50.100">
    <property type="match status" value="1"/>
</dbReference>
<dbReference type="Pfam" id="PF07992">
    <property type="entry name" value="Pyr_redox_2"/>
    <property type="match status" value="1"/>
</dbReference>
<dbReference type="InterPro" id="IPR023753">
    <property type="entry name" value="FAD/NAD-binding_dom"/>
</dbReference>
<proteinExistence type="inferred from homology"/>
<dbReference type="PRINTS" id="PR00368">
    <property type="entry name" value="FADPNR"/>
</dbReference>
<evidence type="ECO:0000256" key="4">
    <source>
        <dbReference type="ARBA" id="ARBA00023002"/>
    </source>
</evidence>
<dbReference type="OMA" id="MAVTHQL"/>
<dbReference type="OrthoDB" id="202203at2759"/>
<evidence type="ECO:0000256" key="3">
    <source>
        <dbReference type="ARBA" id="ARBA00022827"/>
    </source>
</evidence>
<dbReference type="PANTHER" id="PTHR43735">
    <property type="entry name" value="APOPTOSIS-INDUCING FACTOR 1"/>
    <property type="match status" value="1"/>
</dbReference>
<keyword evidence="8" id="KW-1185">Reference proteome</keyword>
<dbReference type="FunFam" id="3.50.50.100:FF:000006">
    <property type="entry name" value="apoptosis-inducing factor 2"/>
    <property type="match status" value="1"/>
</dbReference>
<gene>
    <name evidence="7" type="ORF">C5167_002823</name>
</gene>
<comment type="function">
    <text evidence="5">Putative FAD-dependent oxidoreductase.</text>
</comment>
<accession>A0A4Y7L273</accession>
<dbReference type="GO" id="GO:0050660">
    <property type="term" value="F:flavin adenine dinucleotide binding"/>
    <property type="evidence" value="ECO:0007669"/>
    <property type="project" value="TreeGrafter"/>
</dbReference>
<evidence type="ECO:0000313" key="8">
    <source>
        <dbReference type="Proteomes" id="UP000316621"/>
    </source>
</evidence>
<evidence type="ECO:0000256" key="5">
    <source>
        <dbReference type="ARBA" id="ARBA00057036"/>
    </source>
</evidence>
<sequence>MASKVEKKSKVVVVGGGIAGALLAKSLQFHADVVLIDPKEYFEITYANLRAKVEPSFAERSVVKHSDYFTKGRIVVAYASGVIETEVLTSNGECIPYDYLVIATGNDDSYPKSRSKRLEQYQEDFANIKSADSVLVIGGGSTGVELAGEIAVDFPEKKVTLVHKNTRLLDFMGQKASSKTLDWLVSKNVKVILGQTVDLKSHQDGDKVYKTSGGETIIADCHFFCAGIPLGTKWLKESILRDALTDGGRVMVDQHLRVKGRKNIFAIGDITDIPEIKQGLFAMQHANVTAKNLKLLMYGGKESKMATYKAGPDMAIVSLGRKDAVMQSPMSTMIGRIPGFMKSSDQFVGKTRKQMGIDASCFGL</sequence>
<dbReference type="SUPFAM" id="SSF51905">
    <property type="entry name" value="FAD/NAD(P)-binding domain"/>
    <property type="match status" value="1"/>
</dbReference>
<evidence type="ECO:0000256" key="2">
    <source>
        <dbReference type="ARBA" id="ARBA00022630"/>
    </source>
</evidence>
<dbReference type="STRING" id="3469.A0A4Y7L273"/>
<reference evidence="7 8" key="1">
    <citation type="journal article" date="2018" name="Science">
        <title>The opium poppy genome and morphinan production.</title>
        <authorList>
            <person name="Guo L."/>
            <person name="Winzer T."/>
            <person name="Yang X."/>
            <person name="Li Y."/>
            <person name="Ning Z."/>
            <person name="He Z."/>
            <person name="Teodor R."/>
            <person name="Lu Y."/>
            <person name="Bowser T.A."/>
            <person name="Graham I.A."/>
            <person name="Ye K."/>
        </authorList>
    </citation>
    <scope>NUCLEOTIDE SEQUENCE [LARGE SCALE GENOMIC DNA]</scope>
    <source>
        <strain evidence="8">cv. HN1</strain>
        <tissue evidence="7">Leaves</tissue>
    </source>
</reference>
<name>A0A4Y7L273_PAPSO</name>
<evidence type="ECO:0000256" key="1">
    <source>
        <dbReference type="ARBA" id="ARBA00006442"/>
    </source>
</evidence>
<dbReference type="Gramene" id="RZC78538">
    <property type="protein sequence ID" value="RZC78538"/>
    <property type="gene ID" value="C5167_002823"/>
</dbReference>
<dbReference type="EMBL" id="CM010723">
    <property type="protein sequence ID" value="RZC78538.1"/>
    <property type="molecule type" value="Genomic_DNA"/>
</dbReference>
<feature type="domain" description="FAD/NAD(P)-binding" evidence="6">
    <location>
        <begin position="10"/>
        <end position="276"/>
    </location>
</feature>
<dbReference type="Proteomes" id="UP000316621">
    <property type="component" value="Chromosome 9"/>
</dbReference>
<keyword evidence="2" id="KW-0285">Flavoprotein</keyword>
<comment type="similarity">
    <text evidence="1">Belongs to the FAD-dependent oxidoreductase family.</text>
</comment>
<protein>
    <recommendedName>
        <fullName evidence="6">FAD/NAD(P)-binding domain-containing protein</fullName>
    </recommendedName>
</protein>
<dbReference type="GO" id="GO:0004174">
    <property type="term" value="F:electron-transferring-flavoprotein dehydrogenase activity"/>
    <property type="evidence" value="ECO:0007669"/>
    <property type="project" value="TreeGrafter"/>
</dbReference>
<dbReference type="GO" id="GO:0005737">
    <property type="term" value="C:cytoplasm"/>
    <property type="evidence" value="ECO:0007669"/>
    <property type="project" value="TreeGrafter"/>
</dbReference>
<dbReference type="AlphaFoldDB" id="A0A4Y7L273"/>
<organism evidence="7 8">
    <name type="scientific">Papaver somniferum</name>
    <name type="common">Opium poppy</name>
    <dbReference type="NCBI Taxonomy" id="3469"/>
    <lineage>
        <taxon>Eukaryota</taxon>
        <taxon>Viridiplantae</taxon>
        <taxon>Streptophyta</taxon>
        <taxon>Embryophyta</taxon>
        <taxon>Tracheophyta</taxon>
        <taxon>Spermatophyta</taxon>
        <taxon>Magnoliopsida</taxon>
        <taxon>Ranunculales</taxon>
        <taxon>Papaveraceae</taxon>
        <taxon>Papaveroideae</taxon>
        <taxon>Papaver</taxon>
    </lineage>
</organism>
<keyword evidence="3" id="KW-0274">FAD</keyword>
<keyword evidence="4" id="KW-0560">Oxidoreductase</keyword>
<evidence type="ECO:0000259" key="6">
    <source>
        <dbReference type="Pfam" id="PF07992"/>
    </source>
</evidence>